<accession>A0AB38A7C4</accession>
<dbReference type="SUPFAM" id="SSF55804">
    <property type="entry name" value="Phoshotransferase/anion transport protein"/>
    <property type="match status" value="1"/>
</dbReference>
<dbReference type="Gene3D" id="3.40.930.10">
    <property type="entry name" value="Mannitol-specific EII, Chain A"/>
    <property type="match status" value="1"/>
</dbReference>
<keyword evidence="7" id="KW-0418">Kinase</keyword>
<dbReference type="PROSITE" id="PS51094">
    <property type="entry name" value="PTS_EIIA_TYPE_2"/>
    <property type="match status" value="1"/>
</dbReference>
<organism evidence="12 13">
    <name type="scientific">Atopobium minutum</name>
    <dbReference type="NCBI Taxonomy" id="1381"/>
    <lineage>
        <taxon>Bacteria</taxon>
        <taxon>Bacillati</taxon>
        <taxon>Actinomycetota</taxon>
        <taxon>Coriobacteriia</taxon>
        <taxon>Coriobacteriales</taxon>
        <taxon>Atopobiaceae</taxon>
        <taxon>Atopobium</taxon>
    </lineage>
</organism>
<dbReference type="InterPro" id="IPR051351">
    <property type="entry name" value="Ascorbate-PTS_EIIA_comp"/>
</dbReference>
<evidence type="ECO:0000256" key="5">
    <source>
        <dbReference type="ARBA" id="ARBA00022679"/>
    </source>
</evidence>
<evidence type="ECO:0000313" key="12">
    <source>
        <dbReference type="EMBL" id="SEB85226.1"/>
    </source>
</evidence>
<evidence type="ECO:0000256" key="8">
    <source>
        <dbReference type="ARBA" id="ARBA00037387"/>
    </source>
</evidence>
<protein>
    <recommendedName>
        <fullName evidence="9">Ascorbate-specific PTS system EIIA component</fullName>
    </recommendedName>
    <alternativeName>
        <fullName evidence="10">Ascorbate-specific phosphotransferase enzyme IIA component</fullName>
    </alternativeName>
</protein>
<dbReference type="PANTHER" id="PTHR36203:SF1">
    <property type="entry name" value="ASCORBATE-SPECIFIC PTS SYSTEM EIIA COMPONENT"/>
    <property type="match status" value="1"/>
</dbReference>
<name>A0AB38A7C4_9ACTN</name>
<comment type="function">
    <text evidence="8">The phosphoenolpyruvate-dependent sugar phosphotransferase system (sugar PTS), a major carbohydrate active transport system, catalyzes the phosphorylation of incoming sugar substrates concomitantly with their translocation across the cell membrane. The enzyme II UlaABC PTS system is involved in ascorbate transport.</text>
</comment>
<reference evidence="12 13" key="1">
    <citation type="submission" date="2016-10" db="EMBL/GenBank/DDBJ databases">
        <authorList>
            <person name="Varghese N."/>
            <person name="Submissions S."/>
        </authorList>
    </citation>
    <scope>NUCLEOTIDE SEQUENCE [LARGE SCALE GENOMIC DNA]</scope>
    <source>
        <strain evidence="12 13">DSM 20586</strain>
    </source>
</reference>
<evidence type="ECO:0000256" key="1">
    <source>
        <dbReference type="ARBA" id="ARBA00004496"/>
    </source>
</evidence>
<dbReference type="GO" id="GO:0005737">
    <property type="term" value="C:cytoplasm"/>
    <property type="evidence" value="ECO:0007669"/>
    <property type="project" value="UniProtKB-SubCell"/>
</dbReference>
<dbReference type="CDD" id="cd00211">
    <property type="entry name" value="PTS_IIA_fru"/>
    <property type="match status" value="1"/>
</dbReference>
<evidence type="ECO:0000256" key="10">
    <source>
        <dbReference type="ARBA" id="ARBA00042072"/>
    </source>
</evidence>
<keyword evidence="2" id="KW-0813">Transport</keyword>
<keyword evidence="6" id="KW-0598">Phosphotransferase system</keyword>
<evidence type="ECO:0000259" key="11">
    <source>
        <dbReference type="PROSITE" id="PS51094"/>
    </source>
</evidence>
<evidence type="ECO:0000256" key="2">
    <source>
        <dbReference type="ARBA" id="ARBA00022448"/>
    </source>
</evidence>
<evidence type="ECO:0000256" key="7">
    <source>
        <dbReference type="ARBA" id="ARBA00022777"/>
    </source>
</evidence>
<dbReference type="Pfam" id="PF00359">
    <property type="entry name" value="PTS_EIIA_2"/>
    <property type="match status" value="1"/>
</dbReference>
<dbReference type="InterPro" id="IPR002178">
    <property type="entry name" value="PTS_EIIA_type-2_dom"/>
</dbReference>
<evidence type="ECO:0000256" key="4">
    <source>
        <dbReference type="ARBA" id="ARBA00022553"/>
    </source>
</evidence>
<dbReference type="InterPro" id="IPR016152">
    <property type="entry name" value="PTrfase/Anion_transptr"/>
</dbReference>
<dbReference type="GO" id="GO:0016301">
    <property type="term" value="F:kinase activity"/>
    <property type="evidence" value="ECO:0007669"/>
    <property type="project" value="UniProtKB-KW"/>
</dbReference>
<comment type="caution">
    <text evidence="12">The sequence shown here is derived from an EMBL/GenBank/DDBJ whole genome shotgun (WGS) entry which is preliminary data.</text>
</comment>
<proteinExistence type="predicted"/>
<dbReference type="EMBL" id="FNSH01000001">
    <property type="protein sequence ID" value="SEB85226.1"/>
    <property type="molecule type" value="Genomic_DNA"/>
</dbReference>
<sequence>MDTEALIRPEDIQIGIEALDWEDALKKAATPLIAQGHIEPAYVESMIQSVKDLGPYIVLAPGFALGHARPSGAVHRACVSLATLKTPITFGSKQNDPVDVVMILAAVDDTSHIELLQKLVLFLNQKGSFDILRSARSAQDVCAITKAINGKG</sequence>
<feature type="domain" description="PTS EIIA type-2" evidence="11">
    <location>
        <begin position="5"/>
        <end position="148"/>
    </location>
</feature>
<gene>
    <name evidence="12" type="ORF">SAMN04489746_1172</name>
</gene>
<keyword evidence="5" id="KW-0808">Transferase</keyword>
<evidence type="ECO:0000313" key="13">
    <source>
        <dbReference type="Proteomes" id="UP000183687"/>
    </source>
</evidence>
<dbReference type="Proteomes" id="UP000183687">
    <property type="component" value="Unassembled WGS sequence"/>
</dbReference>
<dbReference type="AlphaFoldDB" id="A0AB38A7C4"/>
<dbReference type="RefSeq" id="WP_057001906.1">
    <property type="nucleotide sequence ID" value="NZ_FNSH01000001.1"/>
</dbReference>
<comment type="subcellular location">
    <subcellularLocation>
        <location evidence="1">Cytoplasm</location>
    </subcellularLocation>
</comment>
<evidence type="ECO:0000256" key="6">
    <source>
        <dbReference type="ARBA" id="ARBA00022683"/>
    </source>
</evidence>
<evidence type="ECO:0000256" key="3">
    <source>
        <dbReference type="ARBA" id="ARBA00022490"/>
    </source>
</evidence>
<dbReference type="PANTHER" id="PTHR36203">
    <property type="entry name" value="ASCORBATE-SPECIFIC PTS SYSTEM EIIA COMPONENT"/>
    <property type="match status" value="1"/>
</dbReference>
<evidence type="ECO:0000256" key="9">
    <source>
        <dbReference type="ARBA" id="ARBA00041175"/>
    </source>
</evidence>
<dbReference type="GO" id="GO:0009401">
    <property type="term" value="P:phosphoenolpyruvate-dependent sugar phosphotransferase system"/>
    <property type="evidence" value="ECO:0007669"/>
    <property type="project" value="UniProtKB-KW"/>
</dbReference>
<keyword evidence="3" id="KW-0963">Cytoplasm</keyword>
<keyword evidence="4" id="KW-0597">Phosphoprotein</keyword>